<dbReference type="InterPro" id="IPR011993">
    <property type="entry name" value="PH-like_dom_sf"/>
</dbReference>
<dbReference type="InterPro" id="IPR039664">
    <property type="entry name" value="GRB/APBB1IP"/>
</dbReference>
<comment type="caution">
    <text evidence="1">The sequence shown here is derived from an EMBL/GenBank/DDBJ whole genome shotgun (WGS) entry which is preliminary data.</text>
</comment>
<evidence type="ECO:0000313" key="1">
    <source>
        <dbReference type="EMBL" id="KAH0550764.1"/>
    </source>
</evidence>
<keyword evidence="2" id="KW-1185">Reference proteome</keyword>
<dbReference type="PANTHER" id="PTHR11243:SF38">
    <property type="entry name" value="GROWTH FACTOR RECEPTOR-BOUND PROTEIN 14-LIKE ISOFORM X1"/>
    <property type="match status" value="1"/>
</dbReference>
<gene>
    <name evidence="1" type="ORF">KQX54_020739</name>
</gene>
<dbReference type="PANTHER" id="PTHR11243">
    <property type="entry name" value="GROWTH FACTOR RECEPTOR-BOUND PROTEIN"/>
    <property type="match status" value="1"/>
</dbReference>
<sequence>MFLVRISGHSADNHRILFAHLSDYQIYKIPNTKKLFNAPFQWGACLRPSSNADAEDTEPGVSGLKVIGFNTEKSHTCWHQAMRLAKYGKQLKDNYRAFKNKNDPASSGRTYNNGQILWLSVSNNLSKCDLELSGIELPITVEVLSRDILPRYSARELKDIR</sequence>
<dbReference type="Gene3D" id="2.30.29.30">
    <property type="entry name" value="Pleckstrin-homology domain (PH domain)/Phosphotyrosine-binding domain (PTB)"/>
    <property type="match status" value="1"/>
</dbReference>
<evidence type="ECO:0000313" key="2">
    <source>
        <dbReference type="Proteomes" id="UP000826195"/>
    </source>
</evidence>
<dbReference type="EMBL" id="JAHXZJ010001864">
    <property type="protein sequence ID" value="KAH0550764.1"/>
    <property type="molecule type" value="Genomic_DNA"/>
</dbReference>
<reference evidence="1 2" key="1">
    <citation type="journal article" date="2021" name="J. Hered.">
        <title>A chromosome-level genome assembly of the parasitoid wasp, Cotesia glomerata (Hymenoptera: Braconidae).</title>
        <authorList>
            <person name="Pinto B.J."/>
            <person name="Weis J.J."/>
            <person name="Gamble T."/>
            <person name="Ode P.J."/>
            <person name="Paul R."/>
            <person name="Zaspel J.M."/>
        </authorList>
    </citation>
    <scope>NUCLEOTIDE SEQUENCE [LARGE SCALE GENOMIC DNA]</scope>
    <source>
        <strain evidence="1">CgM1</strain>
    </source>
</reference>
<protein>
    <submittedName>
        <fullName evidence="1">Uncharacterized protein</fullName>
    </submittedName>
</protein>
<dbReference type="AlphaFoldDB" id="A0AAV7IK06"/>
<accession>A0AAV7IK06</accession>
<dbReference type="Proteomes" id="UP000826195">
    <property type="component" value="Unassembled WGS sequence"/>
</dbReference>
<proteinExistence type="predicted"/>
<organism evidence="1 2">
    <name type="scientific">Cotesia glomerata</name>
    <name type="common">Lepidopteran parasitic wasp</name>
    <name type="synonym">Apanteles glomeratus</name>
    <dbReference type="NCBI Taxonomy" id="32391"/>
    <lineage>
        <taxon>Eukaryota</taxon>
        <taxon>Metazoa</taxon>
        <taxon>Ecdysozoa</taxon>
        <taxon>Arthropoda</taxon>
        <taxon>Hexapoda</taxon>
        <taxon>Insecta</taxon>
        <taxon>Pterygota</taxon>
        <taxon>Neoptera</taxon>
        <taxon>Endopterygota</taxon>
        <taxon>Hymenoptera</taxon>
        <taxon>Apocrita</taxon>
        <taxon>Ichneumonoidea</taxon>
        <taxon>Braconidae</taxon>
        <taxon>Microgastrinae</taxon>
        <taxon>Cotesia</taxon>
    </lineage>
</organism>
<name>A0AAV7IK06_COTGL</name>